<sequence length="106" mass="12273">MEPGTKGKGTNKGNAHLQQRPGLKFQFIEEHRSVFRIEKMCSVLGVSRSGYYKWRATPPSERKKHRERLVQRIEYHFHDNGEIYGSPKITKKLQQEGFTVGEKTVG</sequence>
<dbReference type="InterPro" id="IPR025948">
    <property type="entry name" value="HTH-like_dom"/>
</dbReference>
<gene>
    <name evidence="2" type="ORF">PRIO_4572</name>
</gene>
<reference evidence="3" key="1">
    <citation type="submission" date="2015-03" db="EMBL/GenBank/DDBJ databases">
        <authorList>
            <person name="Wibberg D."/>
        </authorList>
    </citation>
    <scope>NUCLEOTIDE SEQUENCE [LARGE SCALE GENOMIC DNA]</scope>
</reference>
<dbReference type="RefSeq" id="WP_082118135.1">
    <property type="nucleotide sequence ID" value="NZ_LN831776.1"/>
</dbReference>
<dbReference type="PANTHER" id="PTHR46889:SF4">
    <property type="entry name" value="TRANSPOSASE INSO FOR INSERTION SEQUENCE ELEMENT IS911B-RELATED"/>
    <property type="match status" value="1"/>
</dbReference>
<dbReference type="AlphaFoldDB" id="A0A0E4CY04"/>
<dbReference type="Proteomes" id="UP000033163">
    <property type="component" value="Chromosome I"/>
</dbReference>
<dbReference type="InterPro" id="IPR050900">
    <property type="entry name" value="Transposase_IS3/IS150/IS904"/>
</dbReference>
<evidence type="ECO:0000313" key="3">
    <source>
        <dbReference type="Proteomes" id="UP000033163"/>
    </source>
</evidence>
<organism evidence="2 3">
    <name type="scientific">Paenibacillus riograndensis SBR5</name>
    <dbReference type="NCBI Taxonomy" id="1073571"/>
    <lineage>
        <taxon>Bacteria</taxon>
        <taxon>Bacillati</taxon>
        <taxon>Bacillota</taxon>
        <taxon>Bacilli</taxon>
        <taxon>Bacillales</taxon>
        <taxon>Paenibacillaceae</taxon>
        <taxon>Paenibacillus</taxon>
        <taxon>Paenibacillus sonchi group</taxon>
    </lineage>
</organism>
<proteinExistence type="predicted"/>
<dbReference type="PANTHER" id="PTHR46889">
    <property type="entry name" value="TRANSPOSASE INSF FOR INSERTION SEQUENCE IS3B-RELATED"/>
    <property type="match status" value="1"/>
</dbReference>
<evidence type="ECO:0000259" key="1">
    <source>
        <dbReference type="Pfam" id="PF13276"/>
    </source>
</evidence>
<evidence type="ECO:0000313" key="2">
    <source>
        <dbReference type="EMBL" id="CQR56974.1"/>
    </source>
</evidence>
<dbReference type="HOGENOM" id="CLU_2220586_0_0_9"/>
<dbReference type="KEGG" id="pri:PRIO_4572"/>
<protein>
    <recommendedName>
        <fullName evidence="1">HTH-like domain-containing protein</fullName>
    </recommendedName>
</protein>
<dbReference type="EMBL" id="LN831776">
    <property type="protein sequence ID" value="CQR56974.1"/>
    <property type="molecule type" value="Genomic_DNA"/>
</dbReference>
<name>A0A0E4CY04_9BACL</name>
<feature type="domain" description="HTH-like" evidence="1">
    <location>
        <begin position="65"/>
        <end position="105"/>
    </location>
</feature>
<accession>A0A0E4CY04</accession>
<dbReference type="PATRIC" id="fig|1073571.4.peg.4905"/>
<dbReference type="Pfam" id="PF13276">
    <property type="entry name" value="HTH_21"/>
    <property type="match status" value="1"/>
</dbReference>